<evidence type="ECO:0000256" key="3">
    <source>
        <dbReference type="SAM" id="MobiDB-lite"/>
    </source>
</evidence>
<dbReference type="InterPro" id="IPR039883">
    <property type="entry name" value="Fcf2/DNTTIP2"/>
</dbReference>
<feature type="region of interest" description="Disordered" evidence="3">
    <location>
        <begin position="1"/>
        <end position="58"/>
    </location>
</feature>
<feature type="compositionally biased region" description="Polar residues" evidence="3">
    <location>
        <begin position="86"/>
        <end position="98"/>
    </location>
</feature>
<dbReference type="Pfam" id="PF08698">
    <property type="entry name" value="Fcf2"/>
    <property type="match status" value="1"/>
</dbReference>
<dbReference type="GO" id="GO:0006396">
    <property type="term" value="P:RNA processing"/>
    <property type="evidence" value="ECO:0007669"/>
    <property type="project" value="TreeGrafter"/>
</dbReference>
<evidence type="ECO:0000313" key="6">
    <source>
        <dbReference type="Proteomes" id="UP001347796"/>
    </source>
</evidence>
<evidence type="ECO:0000256" key="1">
    <source>
        <dbReference type="ARBA" id="ARBA00004604"/>
    </source>
</evidence>
<gene>
    <name evidence="5" type="ORF">SNE40_001237</name>
</gene>
<comment type="caution">
    <text evidence="5">The sequence shown here is derived from an EMBL/GenBank/DDBJ whole genome shotgun (WGS) entry which is preliminary data.</text>
</comment>
<name>A0AAN8KIX1_PATCE</name>
<reference evidence="5 6" key="1">
    <citation type="submission" date="2024-01" db="EMBL/GenBank/DDBJ databases">
        <title>The genome of the rayed Mediterranean limpet Patella caerulea (Linnaeus, 1758).</title>
        <authorList>
            <person name="Anh-Thu Weber A."/>
            <person name="Halstead-Nussloch G."/>
        </authorList>
    </citation>
    <scope>NUCLEOTIDE SEQUENCE [LARGE SCALE GENOMIC DNA]</scope>
    <source>
        <strain evidence="5">AATW-2023a</strain>
        <tissue evidence="5">Whole specimen</tissue>
    </source>
</reference>
<protein>
    <recommendedName>
        <fullName evidence="4">Fcf2 pre-rRNA processing C-terminal domain-containing protein</fullName>
    </recommendedName>
</protein>
<evidence type="ECO:0000313" key="5">
    <source>
        <dbReference type="EMBL" id="KAK6195908.1"/>
    </source>
</evidence>
<sequence length="346" mass="40377">MDTSSDDISSSDEEMDRLVRIASRHITENSSDEKMSTGSESSDSESEGSDVDDRLGYKSSLLKNEDDLGLFTIDRKPTNVLDQKRQININNISEPTTSKSKKRRVRREKNKQNNKNDDFQLASEIGAGMELPGIYINVKPEENTKHKNEELSKLQKNRSQKEFKVMEKSVITPDFERSETLPKYHESVRKVKRDKKKLREMTKGKKWFDLPATELTEEKKNSLMVLQMRKALDPKRFYKSNDLKELPKYFQFGKIVEGAADFYSGRVPKKQRKQTIVDELLADAEFRTYNKRKFEEIQSSMRRGTGAYQGSKKMMQKKKGPVRRQPDKKQKKFFVDSSAFSKRRRR</sequence>
<dbReference type="GO" id="GO:0003723">
    <property type="term" value="F:RNA binding"/>
    <property type="evidence" value="ECO:0007669"/>
    <property type="project" value="TreeGrafter"/>
</dbReference>
<proteinExistence type="predicted"/>
<dbReference type="EMBL" id="JAZGQO010000001">
    <property type="protein sequence ID" value="KAK6195908.1"/>
    <property type="molecule type" value="Genomic_DNA"/>
</dbReference>
<feature type="domain" description="Fcf2 pre-rRNA processing C-terminal" evidence="4">
    <location>
        <begin position="200"/>
        <end position="293"/>
    </location>
</feature>
<evidence type="ECO:0000259" key="4">
    <source>
        <dbReference type="Pfam" id="PF08698"/>
    </source>
</evidence>
<dbReference type="GO" id="GO:0005730">
    <property type="term" value="C:nucleolus"/>
    <property type="evidence" value="ECO:0007669"/>
    <property type="project" value="UniProtKB-SubCell"/>
</dbReference>
<dbReference type="Proteomes" id="UP001347796">
    <property type="component" value="Unassembled WGS sequence"/>
</dbReference>
<accession>A0AAN8KIX1</accession>
<feature type="compositionally biased region" description="Basic residues" evidence="3">
    <location>
        <begin position="99"/>
        <end position="109"/>
    </location>
</feature>
<feature type="region of interest" description="Disordered" evidence="3">
    <location>
        <begin position="300"/>
        <end position="346"/>
    </location>
</feature>
<feature type="compositionally biased region" description="Basic and acidic residues" evidence="3">
    <location>
        <begin position="25"/>
        <end position="35"/>
    </location>
</feature>
<dbReference type="PANTHER" id="PTHR21686:SF12">
    <property type="entry name" value="DEOXYNUCLEOTIDYLTRANSFERASE TERMINAL-INTERACTING PROTEIN 2"/>
    <property type="match status" value="1"/>
</dbReference>
<evidence type="ECO:0000256" key="2">
    <source>
        <dbReference type="ARBA" id="ARBA00023242"/>
    </source>
</evidence>
<organism evidence="5 6">
    <name type="scientific">Patella caerulea</name>
    <name type="common">Rayed Mediterranean limpet</name>
    <dbReference type="NCBI Taxonomy" id="87958"/>
    <lineage>
        <taxon>Eukaryota</taxon>
        <taxon>Metazoa</taxon>
        <taxon>Spiralia</taxon>
        <taxon>Lophotrochozoa</taxon>
        <taxon>Mollusca</taxon>
        <taxon>Gastropoda</taxon>
        <taxon>Patellogastropoda</taxon>
        <taxon>Patelloidea</taxon>
        <taxon>Patellidae</taxon>
        <taxon>Patella</taxon>
    </lineage>
</organism>
<keyword evidence="6" id="KW-1185">Reference proteome</keyword>
<feature type="region of interest" description="Disordered" evidence="3">
    <location>
        <begin position="84"/>
        <end position="122"/>
    </location>
</feature>
<dbReference type="PANTHER" id="PTHR21686">
    <property type="entry name" value="DEOXYNUCLEOTIDYLTRANSFERASE TERMINAL-INTERACTING PROTEIN 2"/>
    <property type="match status" value="1"/>
</dbReference>
<comment type="subcellular location">
    <subcellularLocation>
        <location evidence="1">Nucleus</location>
        <location evidence="1">Nucleolus</location>
    </subcellularLocation>
</comment>
<keyword evidence="2" id="KW-0539">Nucleus</keyword>
<dbReference type="InterPro" id="IPR014810">
    <property type="entry name" value="Fcf2_C"/>
</dbReference>
<dbReference type="AlphaFoldDB" id="A0AAN8KIX1"/>